<dbReference type="InterPro" id="IPR011344">
    <property type="entry name" value="ssDNA-bd"/>
</dbReference>
<feature type="region of interest" description="Disordered" evidence="4">
    <location>
        <begin position="108"/>
        <end position="134"/>
    </location>
</feature>
<proteinExistence type="inferred from homology"/>
<dbReference type="Pfam" id="PF00436">
    <property type="entry name" value="SSB"/>
    <property type="match status" value="1"/>
</dbReference>
<dbReference type="AlphaFoldDB" id="A0A3S9XDD4"/>
<reference evidence="6" key="1">
    <citation type="submission" date="2018-06" db="EMBL/GenBank/DDBJ databases">
        <title>Complete genome of Pseudomonas insecticola strain QZS01.</title>
        <authorList>
            <person name="Wang J."/>
            <person name="Su Q."/>
        </authorList>
    </citation>
    <scope>NUCLEOTIDE SEQUENCE [LARGE SCALE GENOMIC DNA]</scope>
    <source>
        <strain evidence="6">QZS01</strain>
    </source>
</reference>
<evidence type="ECO:0000256" key="3">
    <source>
        <dbReference type="PIRNR" id="PIRNR002070"/>
    </source>
</evidence>
<dbReference type="EMBL" id="CP029822">
    <property type="protein sequence ID" value="AZS50434.1"/>
    <property type="molecule type" value="Genomic_DNA"/>
</dbReference>
<dbReference type="PIRSF" id="PIRSF002070">
    <property type="entry name" value="SSB"/>
    <property type="match status" value="1"/>
</dbReference>
<dbReference type="PANTHER" id="PTHR10302">
    <property type="entry name" value="SINGLE-STRANDED DNA-BINDING PROTEIN"/>
    <property type="match status" value="1"/>
</dbReference>
<evidence type="ECO:0000256" key="4">
    <source>
        <dbReference type="SAM" id="MobiDB-lite"/>
    </source>
</evidence>
<dbReference type="RefSeq" id="WP_127162782.1">
    <property type="nucleotide sequence ID" value="NZ_CP029822.1"/>
</dbReference>
<evidence type="ECO:0000256" key="1">
    <source>
        <dbReference type="ARBA" id="ARBA00023125"/>
    </source>
</evidence>
<dbReference type="CDD" id="cd04496">
    <property type="entry name" value="SSB_OBF"/>
    <property type="match status" value="1"/>
</dbReference>
<dbReference type="InterPro" id="IPR000424">
    <property type="entry name" value="Primosome_PriB/ssb"/>
</dbReference>
<sequence>MAEKGVNKVILIGNCGDEPSIRYMPDGTAVATVSLATSETWKDKNTGQPQERTEWHRCTCFGKLAEIIGQYVHKGSKLYIEGKLRTRKWTDQQGVDRYTTEVAIEKMQMLDSRQDQPQQNQQVPSFDDFDDPHF</sequence>
<dbReference type="PROSITE" id="PS50935">
    <property type="entry name" value="SSB"/>
    <property type="match status" value="1"/>
</dbReference>
<dbReference type="Gene3D" id="2.40.50.140">
    <property type="entry name" value="Nucleic acid-binding proteins"/>
    <property type="match status" value="1"/>
</dbReference>
<dbReference type="PANTHER" id="PTHR10302:SF27">
    <property type="entry name" value="SINGLE-STRANDED DNA-BINDING PROTEIN"/>
    <property type="match status" value="1"/>
</dbReference>
<comment type="caution">
    <text evidence="2">Lacks conserved residue(s) required for the propagation of feature annotation.</text>
</comment>
<protein>
    <recommendedName>
        <fullName evidence="2 3">Single-stranded DNA-binding protein</fullName>
        <shortName evidence="2">SSB</shortName>
    </recommendedName>
</protein>
<comment type="subunit">
    <text evidence="2">Homotetramer.</text>
</comment>
<dbReference type="SUPFAM" id="SSF50249">
    <property type="entry name" value="Nucleic acid-binding proteins"/>
    <property type="match status" value="1"/>
</dbReference>
<dbReference type="HAMAP" id="MF_00984">
    <property type="entry name" value="SSB"/>
    <property type="match status" value="1"/>
</dbReference>
<dbReference type="Proteomes" id="UP000273143">
    <property type="component" value="Chromosome"/>
</dbReference>
<dbReference type="KEGG" id="emo:DM558_06430"/>
<dbReference type="GO" id="GO:0003697">
    <property type="term" value="F:single-stranded DNA binding"/>
    <property type="evidence" value="ECO:0007669"/>
    <property type="project" value="UniProtKB-UniRule"/>
</dbReference>
<evidence type="ECO:0000313" key="5">
    <source>
        <dbReference type="EMBL" id="AZS50434.1"/>
    </source>
</evidence>
<evidence type="ECO:0000256" key="2">
    <source>
        <dbReference type="HAMAP-Rule" id="MF_00984"/>
    </source>
</evidence>
<dbReference type="InterPro" id="IPR012340">
    <property type="entry name" value="NA-bd_OB-fold"/>
</dbReference>
<name>A0A3S9XDD4_9GAMM</name>
<evidence type="ECO:0000313" key="6">
    <source>
        <dbReference type="Proteomes" id="UP000273143"/>
    </source>
</evidence>
<dbReference type="GO" id="GO:0006260">
    <property type="term" value="P:DNA replication"/>
    <property type="evidence" value="ECO:0007669"/>
    <property type="project" value="InterPro"/>
</dbReference>
<dbReference type="NCBIfam" id="TIGR00621">
    <property type="entry name" value="ssb"/>
    <property type="match status" value="1"/>
</dbReference>
<organism evidence="5 6">
    <name type="scientific">Entomomonas moraniae</name>
    <dbReference type="NCBI Taxonomy" id="2213226"/>
    <lineage>
        <taxon>Bacteria</taxon>
        <taxon>Pseudomonadati</taxon>
        <taxon>Pseudomonadota</taxon>
        <taxon>Gammaproteobacteria</taxon>
        <taxon>Pseudomonadales</taxon>
        <taxon>Pseudomonadaceae</taxon>
        <taxon>Entomomonas</taxon>
    </lineage>
</organism>
<keyword evidence="6" id="KW-1185">Reference proteome</keyword>
<accession>A0A3S9XDD4</accession>
<gene>
    <name evidence="5" type="primary">ssb</name>
    <name evidence="5" type="ORF">DM558_06430</name>
</gene>
<keyword evidence="1 2" id="KW-0238">DNA-binding</keyword>
<dbReference type="GO" id="GO:0009295">
    <property type="term" value="C:nucleoid"/>
    <property type="evidence" value="ECO:0007669"/>
    <property type="project" value="TreeGrafter"/>
</dbReference>